<dbReference type="GO" id="GO:0000272">
    <property type="term" value="P:polysaccharide catabolic process"/>
    <property type="evidence" value="ECO:0007669"/>
    <property type="project" value="UniProtKB-KW"/>
</dbReference>
<evidence type="ECO:0000259" key="4">
    <source>
        <dbReference type="PROSITE" id="PS50853"/>
    </source>
</evidence>
<keyword evidence="1" id="KW-0326">Glycosidase</keyword>
<protein>
    <recommendedName>
        <fullName evidence="4">Fibronectin type-III domain-containing protein</fullName>
    </recommendedName>
</protein>
<dbReference type="AlphaFoldDB" id="A0A1I4JX49"/>
<evidence type="ECO:0000256" key="2">
    <source>
        <dbReference type="ARBA" id="ARBA00023326"/>
    </source>
</evidence>
<dbReference type="Pfam" id="PF00041">
    <property type="entry name" value="fn3"/>
    <property type="match status" value="1"/>
</dbReference>
<name>A0A1I4JX49_9ACTN</name>
<evidence type="ECO:0000313" key="5">
    <source>
        <dbReference type="EMBL" id="SFL71145.1"/>
    </source>
</evidence>
<reference evidence="5 6" key="1">
    <citation type="submission" date="2016-10" db="EMBL/GenBank/DDBJ databases">
        <authorList>
            <person name="de Groot N.N."/>
        </authorList>
    </citation>
    <scope>NUCLEOTIDE SEQUENCE [LARGE SCALE GENOMIC DNA]</scope>
    <source>
        <strain evidence="5 6">DSM 45317</strain>
    </source>
</reference>
<keyword evidence="6" id="KW-1185">Reference proteome</keyword>
<dbReference type="InterPro" id="IPR036116">
    <property type="entry name" value="FN3_sf"/>
</dbReference>
<dbReference type="Gene3D" id="2.60.40.10">
    <property type="entry name" value="Immunoglobulins"/>
    <property type="match status" value="1"/>
</dbReference>
<dbReference type="RefSeq" id="WP_091328885.1">
    <property type="nucleotide sequence ID" value="NZ_FOSW01000016.1"/>
</dbReference>
<evidence type="ECO:0000256" key="3">
    <source>
        <dbReference type="SAM" id="SignalP"/>
    </source>
</evidence>
<accession>A0A1I4JX49</accession>
<keyword evidence="1" id="KW-0378">Hydrolase</keyword>
<dbReference type="InParanoid" id="A0A1I4JX49"/>
<evidence type="ECO:0000313" key="6">
    <source>
        <dbReference type="Proteomes" id="UP000199152"/>
    </source>
</evidence>
<sequence>MTIRKRIMTILGLVVAALLAGTVAASAAYKDTAALPQTSIATHVIAAPTGVEATRANCSNARWMDVTVTWQPSTSARISGYEIKAYRDDGRVFTVATTGTGTTSATTRTDKHEGAPTTYTFTVTTLTSSGWTSPESLPSGSVTC</sequence>
<keyword evidence="2" id="KW-0119">Carbohydrate metabolism</keyword>
<organism evidence="5 6">
    <name type="scientific">Geodermatophilus ruber</name>
    <dbReference type="NCBI Taxonomy" id="504800"/>
    <lineage>
        <taxon>Bacteria</taxon>
        <taxon>Bacillati</taxon>
        <taxon>Actinomycetota</taxon>
        <taxon>Actinomycetes</taxon>
        <taxon>Geodermatophilales</taxon>
        <taxon>Geodermatophilaceae</taxon>
        <taxon>Geodermatophilus</taxon>
    </lineage>
</organism>
<dbReference type="EMBL" id="FOSW01000016">
    <property type="protein sequence ID" value="SFL71145.1"/>
    <property type="molecule type" value="Genomic_DNA"/>
</dbReference>
<feature type="chain" id="PRO_5011453356" description="Fibronectin type-III domain-containing protein" evidence="3">
    <location>
        <begin position="28"/>
        <end position="144"/>
    </location>
</feature>
<feature type="signal peptide" evidence="3">
    <location>
        <begin position="1"/>
        <end position="27"/>
    </location>
</feature>
<dbReference type="InterPro" id="IPR003961">
    <property type="entry name" value="FN3_dom"/>
</dbReference>
<keyword evidence="3" id="KW-0732">Signal</keyword>
<evidence type="ECO:0000256" key="1">
    <source>
        <dbReference type="ARBA" id="ARBA00023295"/>
    </source>
</evidence>
<dbReference type="Proteomes" id="UP000199152">
    <property type="component" value="Unassembled WGS sequence"/>
</dbReference>
<dbReference type="STRING" id="504800.SAMN04488085_1163"/>
<keyword evidence="2" id="KW-0624">Polysaccharide degradation</keyword>
<dbReference type="SUPFAM" id="SSF49265">
    <property type="entry name" value="Fibronectin type III"/>
    <property type="match status" value="1"/>
</dbReference>
<feature type="domain" description="Fibronectin type-III" evidence="4">
    <location>
        <begin position="47"/>
        <end position="144"/>
    </location>
</feature>
<dbReference type="OrthoDB" id="5195827at2"/>
<proteinExistence type="predicted"/>
<dbReference type="PROSITE" id="PS50853">
    <property type="entry name" value="FN3"/>
    <property type="match status" value="1"/>
</dbReference>
<dbReference type="InterPro" id="IPR013783">
    <property type="entry name" value="Ig-like_fold"/>
</dbReference>
<dbReference type="GO" id="GO:0016798">
    <property type="term" value="F:hydrolase activity, acting on glycosyl bonds"/>
    <property type="evidence" value="ECO:0007669"/>
    <property type="project" value="UniProtKB-KW"/>
</dbReference>
<gene>
    <name evidence="5" type="ORF">SAMN04488085_1163</name>
</gene>